<evidence type="ECO:0000313" key="2">
    <source>
        <dbReference type="Proteomes" id="UP000343335"/>
    </source>
</evidence>
<sequence>MRFRGPLPVHSPFMQARSHLIFGVAATWLMHRTGWAASVHAWPLTLVGALLPDIDHPKSMLGRRIAPVSLVISGVFGHRGMTHSLLLPALAIAACIYGWGHVPPWMLALCAGYLSHLLADWLTPSGVPLCWPLRTRFRSPLYVTTGSSAEWCVVAALAFAMWRWW</sequence>
<dbReference type="PANTHER" id="PTHR35531">
    <property type="entry name" value="INNER MEMBRANE PROTEIN YBCI-RELATED"/>
    <property type="match status" value="1"/>
</dbReference>
<organism evidence="1 2">
    <name type="scientific">Pandoraea commovens</name>
    <dbReference type="NCBI Taxonomy" id="2508289"/>
    <lineage>
        <taxon>Bacteria</taxon>
        <taxon>Pseudomonadati</taxon>
        <taxon>Pseudomonadota</taxon>
        <taxon>Betaproteobacteria</taxon>
        <taxon>Burkholderiales</taxon>
        <taxon>Burkholderiaceae</taxon>
        <taxon>Pandoraea</taxon>
    </lineage>
</organism>
<dbReference type="PIRSF" id="PIRSF030780">
    <property type="entry name" value="Md_memb_hyd_prd"/>
    <property type="match status" value="1"/>
</dbReference>
<reference evidence="1 2" key="1">
    <citation type="submission" date="2019-08" db="EMBL/GenBank/DDBJ databases">
        <authorList>
            <person name="Peeters C."/>
        </authorList>
    </citation>
    <scope>NUCLEOTIDE SEQUENCE [LARGE SCALE GENOMIC DNA]</scope>
    <source>
        <strain evidence="1 2">LMG 31010</strain>
    </source>
</reference>
<dbReference type="Proteomes" id="UP000343335">
    <property type="component" value="Unassembled WGS sequence"/>
</dbReference>
<accession>A0A5E4UKF5</accession>
<name>A0A5E4UKF5_9BURK</name>
<dbReference type="PANTHER" id="PTHR35531:SF1">
    <property type="entry name" value="INNER MEMBRANE PROTEIN YBCI-RELATED"/>
    <property type="match status" value="1"/>
</dbReference>
<proteinExistence type="predicted"/>
<evidence type="ECO:0000313" key="1">
    <source>
        <dbReference type="EMBL" id="VVE00521.1"/>
    </source>
</evidence>
<dbReference type="InterPro" id="IPR016956">
    <property type="entry name" value="YdjM"/>
</dbReference>
<dbReference type="EMBL" id="CABPSA010000003">
    <property type="protein sequence ID" value="VVE00521.1"/>
    <property type="molecule type" value="Genomic_DNA"/>
</dbReference>
<protein>
    <submittedName>
        <fullName evidence="1">Inner membrane protein YdjM</fullName>
    </submittedName>
</protein>
<dbReference type="InterPro" id="IPR007404">
    <property type="entry name" value="YdjM-like"/>
</dbReference>
<gene>
    <name evidence="1" type="primary">ydjM</name>
    <name evidence="1" type="ORF">PCO31010_02118</name>
</gene>
<dbReference type="Pfam" id="PF04307">
    <property type="entry name" value="YdjM"/>
    <property type="match status" value="1"/>
</dbReference>
<dbReference type="AlphaFoldDB" id="A0A5E4UKF5"/>